<comment type="caution">
    <text evidence="2">The sequence shown here is derived from an EMBL/GenBank/DDBJ whole genome shotgun (WGS) entry which is preliminary data.</text>
</comment>
<sequence>MEWFWWAFIFAGPAAGIVAKVTEPVRTGLKMRHERKLAELDAQREAQREERAALEAAGKQPAPVCGCGHHLAKHDKQGKCHESVEVAVAWDADKKPVRYEPGQCNCQQYVGPQPLTTFYAEDLTDLD</sequence>
<accession>A0A7W7LRX3</accession>
<evidence type="ECO:0000313" key="3">
    <source>
        <dbReference type="Proteomes" id="UP000556084"/>
    </source>
</evidence>
<proteinExistence type="predicted"/>
<dbReference type="RefSeq" id="WP_184350377.1">
    <property type="nucleotide sequence ID" value="NZ_JACHJH010000005.1"/>
</dbReference>
<dbReference type="Proteomes" id="UP000556084">
    <property type="component" value="Unassembled WGS sequence"/>
</dbReference>
<keyword evidence="3" id="KW-1185">Reference proteome</keyword>
<feature type="coiled-coil region" evidence="1">
    <location>
        <begin position="30"/>
        <end position="57"/>
    </location>
</feature>
<protein>
    <submittedName>
        <fullName evidence="2">Uncharacterized protein</fullName>
    </submittedName>
</protein>
<dbReference type="AlphaFoldDB" id="A0A7W7LRX3"/>
<keyword evidence="1" id="KW-0175">Coiled coil</keyword>
<gene>
    <name evidence="2" type="ORF">FHS39_003654</name>
</gene>
<organism evidence="2 3">
    <name type="scientific">Streptomyces olivoverticillatus</name>
    <dbReference type="NCBI Taxonomy" id="66427"/>
    <lineage>
        <taxon>Bacteria</taxon>
        <taxon>Bacillati</taxon>
        <taxon>Actinomycetota</taxon>
        <taxon>Actinomycetes</taxon>
        <taxon>Kitasatosporales</taxon>
        <taxon>Streptomycetaceae</taxon>
        <taxon>Streptomyces</taxon>
    </lineage>
</organism>
<reference evidence="2 3" key="1">
    <citation type="submission" date="2020-08" db="EMBL/GenBank/DDBJ databases">
        <title>Genomic Encyclopedia of Type Strains, Phase III (KMG-III): the genomes of soil and plant-associated and newly described type strains.</title>
        <authorList>
            <person name="Whitman W."/>
        </authorList>
    </citation>
    <scope>NUCLEOTIDE SEQUENCE [LARGE SCALE GENOMIC DNA]</scope>
    <source>
        <strain evidence="2 3">CECT 3266</strain>
    </source>
</reference>
<dbReference type="EMBL" id="JACHJH010000005">
    <property type="protein sequence ID" value="MBB4894596.1"/>
    <property type="molecule type" value="Genomic_DNA"/>
</dbReference>
<evidence type="ECO:0000313" key="2">
    <source>
        <dbReference type="EMBL" id="MBB4894596.1"/>
    </source>
</evidence>
<name>A0A7W7LRX3_9ACTN</name>
<evidence type="ECO:0000256" key="1">
    <source>
        <dbReference type="SAM" id="Coils"/>
    </source>
</evidence>